<proteinExistence type="inferred from homology"/>
<evidence type="ECO:0000256" key="6">
    <source>
        <dbReference type="SAM" id="MobiDB-lite"/>
    </source>
</evidence>
<sequence length="355" mass="38948">MILSFSNPRGPGLQLIKTIKRPLMNGVFAVNKPSGPSSAGVVDQLKEYFSASPIFADDIKQVKGGFKGKKRKYKGKPKIKIGHGGTLDPLAQGVMVIGIGNGTKQLQNYLGACSKTYRATALFGVATTTYDSEGSVIFRSSTDHLTDELVAQTLDKFRGEISQVPPAFSALKMDGKPLYEYARNGEPLPNAIEARQCKIDTLEAGKLTNEHGYKSPETLATPEERKFAYMVENGITKANEKDHEVDIVKAQEQAVEDVGTNPGPTLEIEFTVSSGTYIRTLIHDIGRALGTHAIMVKLVRESQGPWSLDKNTFEVSDFTDRDSSKWEPELRHYLEHGPESSLQDLRAKSVTDANE</sequence>
<dbReference type="AlphaFoldDB" id="A0A060T396"/>
<dbReference type="PANTHER" id="PTHR13767">
    <property type="entry name" value="TRNA-PSEUDOURIDINE SYNTHASE"/>
    <property type="match status" value="1"/>
</dbReference>
<comment type="similarity">
    <text evidence="2">Belongs to the pseudouridine synthase TruB family.</text>
</comment>
<name>A0A060T396_BLAAD</name>
<dbReference type="EMBL" id="HG937693">
    <property type="protein sequence ID" value="CDP35585.1"/>
    <property type="molecule type" value="Genomic_DNA"/>
</dbReference>
<dbReference type="HAMAP" id="MF_01080">
    <property type="entry name" value="TruB_bact"/>
    <property type="match status" value="1"/>
</dbReference>
<dbReference type="SUPFAM" id="SSF55120">
    <property type="entry name" value="Pseudouridine synthase"/>
    <property type="match status" value="1"/>
</dbReference>
<dbReference type="EC" id="5.4.99.25" evidence="3"/>
<dbReference type="PANTHER" id="PTHR13767:SF2">
    <property type="entry name" value="PSEUDOURIDYLATE SYNTHASE TRUB1"/>
    <property type="match status" value="1"/>
</dbReference>
<dbReference type="InterPro" id="IPR014780">
    <property type="entry name" value="tRNA_psdUridine_synth_TruB"/>
</dbReference>
<evidence type="ECO:0000259" key="7">
    <source>
        <dbReference type="Pfam" id="PF01509"/>
    </source>
</evidence>
<comment type="catalytic activity">
    <reaction evidence="1">
        <text>a uridine in mRNA = a pseudouridine in mRNA</text>
        <dbReference type="Rhea" id="RHEA:56644"/>
        <dbReference type="Rhea" id="RHEA-COMP:14658"/>
        <dbReference type="Rhea" id="RHEA-COMP:14659"/>
        <dbReference type="ChEBI" id="CHEBI:65314"/>
        <dbReference type="ChEBI" id="CHEBI:65315"/>
    </reaction>
</comment>
<accession>A0A060T396</accession>
<feature type="domain" description="Pseudouridine synthase II N-terminal" evidence="7">
    <location>
        <begin position="76"/>
        <end position="209"/>
    </location>
</feature>
<keyword evidence="5" id="KW-0413">Isomerase</keyword>
<evidence type="ECO:0000256" key="1">
    <source>
        <dbReference type="ARBA" id="ARBA00001166"/>
    </source>
</evidence>
<dbReference type="Pfam" id="PF01509">
    <property type="entry name" value="TruB_N"/>
    <property type="match status" value="1"/>
</dbReference>
<evidence type="ECO:0000313" key="8">
    <source>
        <dbReference type="EMBL" id="CDP35585.1"/>
    </source>
</evidence>
<evidence type="ECO:0000256" key="5">
    <source>
        <dbReference type="ARBA" id="ARBA00023235"/>
    </source>
</evidence>
<organism evidence="8">
    <name type="scientific">Blastobotrys adeninivorans</name>
    <name type="common">Yeast</name>
    <name type="synonym">Arxula adeninivorans</name>
    <dbReference type="NCBI Taxonomy" id="409370"/>
    <lineage>
        <taxon>Eukaryota</taxon>
        <taxon>Fungi</taxon>
        <taxon>Dikarya</taxon>
        <taxon>Ascomycota</taxon>
        <taxon>Saccharomycotina</taxon>
        <taxon>Dipodascomycetes</taxon>
        <taxon>Dipodascales</taxon>
        <taxon>Trichomonascaceae</taxon>
        <taxon>Blastobotrys</taxon>
    </lineage>
</organism>
<feature type="region of interest" description="Disordered" evidence="6">
    <location>
        <begin position="334"/>
        <end position="355"/>
    </location>
</feature>
<dbReference type="GO" id="GO:0006400">
    <property type="term" value="P:tRNA modification"/>
    <property type="evidence" value="ECO:0007669"/>
    <property type="project" value="TreeGrafter"/>
</dbReference>
<protein>
    <recommendedName>
        <fullName evidence="3">tRNA pseudouridine(55) synthase</fullName>
        <ecNumber evidence="3">5.4.99.25</ecNumber>
    </recommendedName>
</protein>
<dbReference type="NCBIfam" id="TIGR00431">
    <property type="entry name" value="TruB"/>
    <property type="match status" value="1"/>
</dbReference>
<keyword evidence="4" id="KW-0819">tRNA processing</keyword>
<gene>
    <name evidence="8" type="ORF">GNLVRS02_ARAD1C38896g</name>
</gene>
<evidence type="ECO:0000256" key="3">
    <source>
        <dbReference type="ARBA" id="ARBA00012787"/>
    </source>
</evidence>
<dbReference type="GO" id="GO:0005634">
    <property type="term" value="C:nucleus"/>
    <property type="evidence" value="ECO:0007669"/>
    <property type="project" value="TreeGrafter"/>
</dbReference>
<dbReference type="GO" id="GO:1990481">
    <property type="term" value="P:mRNA pseudouridine synthesis"/>
    <property type="evidence" value="ECO:0007669"/>
    <property type="project" value="TreeGrafter"/>
</dbReference>
<evidence type="ECO:0000256" key="4">
    <source>
        <dbReference type="ARBA" id="ARBA00022694"/>
    </source>
</evidence>
<dbReference type="GO" id="GO:0003723">
    <property type="term" value="F:RNA binding"/>
    <property type="evidence" value="ECO:0007669"/>
    <property type="project" value="InterPro"/>
</dbReference>
<reference evidence="8" key="1">
    <citation type="submission" date="2014-02" db="EMBL/GenBank/DDBJ databases">
        <authorList>
            <person name="Genoscope - CEA"/>
        </authorList>
    </citation>
    <scope>NUCLEOTIDE SEQUENCE</scope>
    <source>
        <strain evidence="8">LS3</strain>
    </source>
</reference>
<dbReference type="InterPro" id="IPR020103">
    <property type="entry name" value="PsdUridine_synth_cat_dom_sf"/>
</dbReference>
<dbReference type="Gene3D" id="3.30.2350.10">
    <property type="entry name" value="Pseudouridine synthase"/>
    <property type="match status" value="1"/>
</dbReference>
<evidence type="ECO:0000256" key="2">
    <source>
        <dbReference type="ARBA" id="ARBA00008999"/>
    </source>
</evidence>
<dbReference type="GO" id="GO:0160148">
    <property type="term" value="F:tRNA pseudouridine(55) synthase activity"/>
    <property type="evidence" value="ECO:0007669"/>
    <property type="project" value="UniProtKB-EC"/>
</dbReference>
<dbReference type="PhylomeDB" id="A0A060T396"/>
<reference evidence="8" key="2">
    <citation type="submission" date="2014-06" db="EMBL/GenBank/DDBJ databases">
        <title>The complete genome of Blastobotrys (Arxula) adeninivorans LS3 - a yeast of biotechnological interest.</title>
        <authorList>
            <person name="Kunze G."/>
            <person name="Gaillardin C."/>
            <person name="Czernicka M."/>
            <person name="Durrens P."/>
            <person name="Martin T."/>
            <person name="Boer E."/>
            <person name="Gabaldon T."/>
            <person name="Cruz J."/>
            <person name="Talla E."/>
            <person name="Marck C."/>
            <person name="Goffeau A."/>
            <person name="Barbe V."/>
            <person name="Baret P."/>
            <person name="Baronian K."/>
            <person name="Beier S."/>
            <person name="Bleykasten C."/>
            <person name="Bode R."/>
            <person name="Casaregola S."/>
            <person name="Despons L."/>
            <person name="Fairhead C."/>
            <person name="Giersberg M."/>
            <person name="Gierski P."/>
            <person name="Hahnel U."/>
            <person name="Hartmann A."/>
            <person name="Jankowska D."/>
            <person name="Jubin C."/>
            <person name="Jung P."/>
            <person name="Lafontaine I."/>
            <person name="Leh-Louis V."/>
            <person name="Lemaire M."/>
            <person name="Marcet-Houben M."/>
            <person name="Mascher M."/>
            <person name="Morel G."/>
            <person name="Richard G.-F."/>
            <person name="Riechen J."/>
            <person name="Sacerdot C."/>
            <person name="Sarkar A."/>
            <person name="Savel G."/>
            <person name="Schacherer J."/>
            <person name="Sherman D."/>
            <person name="Straub M.-L."/>
            <person name="Stein N."/>
            <person name="Thierry A."/>
            <person name="Trautwein-Schult A."/>
            <person name="Westhof E."/>
            <person name="Worch S."/>
            <person name="Dujon B."/>
            <person name="Souciet J.-L."/>
            <person name="Wincker P."/>
            <person name="Scholz U."/>
            <person name="Neuveglise N."/>
        </authorList>
    </citation>
    <scope>NUCLEOTIDE SEQUENCE</scope>
    <source>
        <strain evidence="8">LS3</strain>
    </source>
</reference>
<dbReference type="InterPro" id="IPR002501">
    <property type="entry name" value="PsdUridine_synth_N"/>
</dbReference>